<dbReference type="AlphaFoldDB" id="A0A317YHX6"/>
<dbReference type="EMBL" id="NCVQ01000001">
    <property type="protein sequence ID" value="PWZ57666.1"/>
    <property type="molecule type" value="Genomic_DNA"/>
</dbReference>
<gene>
    <name evidence="1" type="ORF">Zm00014a_007660</name>
</gene>
<reference evidence="1" key="1">
    <citation type="journal article" date="2018" name="Nat. Genet.">
        <title>Extensive intraspecific gene order and gene structural variations between Mo17 and other maize genomes.</title>
        <authorList>
            <person name="Sun S."/>
            <person name="Zhou Y."/>
            <person name="Chen J."/>
            <person name="Shi J."/>
            <person name="Zhao H."/>
            <person name="Zhao H."/>
            <person name="Song W."/>
            <person name="Zhang M."/>
            <person name="Cui Y."/>
            <person name="Dong X."/>
            <person name="Liu H."/>
            <person name="Ma X."/>
            <person name="Jiao Y."/>
            <person name="Wang B."/>
            <person name="Wei X."/>
            <person name="Stein J.C."/>
            <person name="Glaubitz J.C."/>
            <person name="Lu F."/>
            <person name="Yu G."/>
            <person name="Liang C."/>
            <person name="Fengler K."/>
            <person name="Li B."/>
            <person name="Rafalski A."/>
            <person name="Schnable P.S."/>
            <person name="Ware D.H."/>
            <person name="Buckler E.S."/>
            <person name="Lai J."/>
        </authorList>
    </citation>
    <scope>NUCLEOTIDE SEQUENCE [LARGE SCALE GENOMIC DNA]</scope>
    <source>
        <tissue evidence="1">Seedling</tissue>
    </source>
</reference>
<protein>
    <submittedName>
        <fullName evidence="1">Uncharacterized protein</fullName>
    </submittedName>
</protein>
<accession>A0A317YHX6</accession>
<comment type="caution">
    <text evidence="1">The sequence shown here is derived from an EMBL/GenBank/DDBJ whole genome shotgun (WGS) entry which is preliminary data.</text>
</comment>
<name>A0A317YHX6_MAIZE</name>
<organism evidence="1">
    <name type="scientific">Zea mays</name>
    <name type="common">Maize</name>
    <dbReference type="NCBI Taxonomy" id="4577"/>
    <lineage>
        <taxon>Eukaryota</taxon>
        <taxon>Viridiplantae</taxon>
        <taxon>Streptophyta</taxon>
        <taxon>Embryophyta</taxon>
        <taxon>Tracheophyta</taxon>
        <taxon>Spermatophyta</taxon>
        <taxon>Magnoliopsida</taxon>
        <taxon>Liliopsida</taxon>
        <taxon>Poales</taxon>
        <taxon>Poaceae</taxon>
        <taxon>PACMAD clade</taxon>
        <taxon>Panicoideae</taxon>
        <taxon>Andropogonodae</taxon>
        <taxon>Andropogoneae</taxon>
        <taxon>Tripsacinae</taxon>
        <taxon>Zea</taxon>
    </lineage>
</organism>
<proteinExistence type="predicted"/>
<sequence length="84" mass="9632">MALCLLPCGRERMAWGKKWRWLMGEDGLPFIELSSGHVRQHQQVAGGKVSTLGGHFWHFPLGIGPQSEYEIFSLIYTLQLLYRT</sequence>
<dbReference type="Proteomes" id="UP000251960">
    <property type="component" value="Chromosome 1"/>
</dbReference>
<evidence type="ECO:0000313" key="1">
    <source>
        <dbReference type="EMBL" id="PWZ57666.1"/>
    </source>
</evidence>